<name>A0A3A6QSM1_9VIBR</name>
<dbReference type="RefSeq" id="WP_120029097.1">
    <property type="nucleotide sequence ID" value="NZ_QVMU01000001.1"/>
</dbReference>
<dbReference type="GO" id="GO:0003700">
    <property type="term" value="F:DNA-binding transcription factor activity"/>
    <property type="evidence" value="ECO:0007669"/>
    <property type="project" value="InterPro"/>
</dbReference>
<dbReference type="PROSITE" id="PS50949">
    <property type="entry name" value="HTH_GNTR"/>
    <property type="match status" value="1"/>
</dbReference>
<keyword evidence="4" id="KW-0238">DNA-binding</keyword>
<dbReference type="InterPro" id="IPR004839">
    <property type="entry name" value="Aminotransferase_I/II_large"/>
</dbReference>
<reference evidence="7 8" key="1">
    <citation type="submission" date="2018-08" db="EMBL/GenBank/DDBJ databases">
        <title>Vibrio isolated from the Eastern China Marginal Seas.</title>
        <authorList>
            <person name="Li Y."/>
        </authorList>
    </citation>
    <scope>NUCLEOTIDE SEQUENCE [LARGE SCALE GENOMIC DNA]</scope>
    <source>
        <strain evidence="7 8">BEI233</strain>
    </source>
</reference>
<evidence type="ECO:0000259" key="6">
    <source>
        <dbReference type="PROSITE" id="PS50949"/>
    </source>
</evidence>
<dbReference type="Gene3D" id="1.10.10.10">
    <property type="entry name" value="Winged helix-like DNA-binding domain superfamily/Winged helix DNA-binding domain"/>
    <property type="match status" value="1"/>
</dbReference>
<organism evidence="7 8">
    <name type="scientific">Vibrio sinensis</name>
    <dbReference type="NCBI Taxonomy" id="2302434"/>
    <lineage>
        <taxon>Bacteria</taxon>
        <taxon>Pseudomonadati</taxon>
        <taxon>Pseudomonadota</taxon>
        <taxon>Gammaproteobacteria</taxon>
        <taxon>Vibrionales</taxon>
        <taxon>Vibrionaceae</taxon>
        <taxon>Vibrio</taxon>
    </lineage>
</organism>
<dbReference type="Pfam" id="PF00155">
    <property type="entry name" value="Aminotran_1_2"/>
    <property type="match status" value="1"/>
</dbReference>
<dbReference type="OrthoDB" id="9808770at2"/>
<dbReference type="CDD" id="cd00609">
    <property type="entry name" value="AAT_like"/>
    <property type="match status" value="1"/>
</dbReference>
<dbReference type="SUPFAM" id="SSF46785">
    <property type="entry name" value="Winged helix' DNA-binding domain"/>
    <property type="match status" value="1"/>
</dbReference>
<sequence>MSLIDASDLTLSDSGKNKQQALFDAIRQKIVAQLWPKGARLPATRRLATELGISRNTVIFAYEQLCAEGYINSQKGSGFFVAVELPETFLPAKNTPPSPTPNDETLSFNQPFSPGVPDLAQFPIQKWQRLVARHHSRRLLLGNQSIQGLEELRVALCEYLSTSRSVQCSPQQIIITSGAQQALTITTLAIGATQRHFAMEQPGYTQMVKVLSLFGHSFETIAVHPRHGLDIDMLSQSSASALYITPSNQYPMGTHLDLPQRLQLIEWAKARNGWIIEDDYDSEFQFSHRPYPSLQGLAAQVSANDRVIYIGSLSKVMFNGLRLGYMIVPEHLVEPCIEIKDALTGDSPTHTQAALADFIASGELIRHVRKMRRVYKEKYLAMERAITKHFADQVEIISQPAGLHITFRWTQGPREQDFVESALAQGITIRPLSYYESAAPEKRTWQAVILGFGNVALEQIEPIIKTLARLFSH</sequence>
<dbReference type="EMBL" id="QVMU01000001">
    <property type="protein sequence ID" value="RJX75775.1"/>
    <property type="molecule type" value="Genomic_DNA"/>
</dbReference>
<evidence type="ECO:0000256" key="2">
    <source>
        <dbReference type="ARBA" id="ARBA00022898"/>
    </source>
</evidence>
<dbReference type="Pfam" id="PF00392">
    <property type="entry name" value="GntR"/>
    <property type="match status" value="1"/>
</dbReference>
<keyword evidence="7" id="KW-0032">Aminotransferase</keyword>
<evidence type="ECO:0000256" key="4">
    <source>
        <dbReference type="ARBA" id="ARBA00023125"/>
    </source>
</evidence>
<evidence type="ECO:0000256" key="3">
    <source>
        <dbReference type="ARBA" id="ARBA00023015"/>
    </source>
</evidence>
<dbReference type="InterPro" id="IPR015424">
    <property type="entry name" value="PyrdxlP-dep_Trfase"/>
</dbReference>
<dbReference type="PANTHER" id="PTHR46577">
    <property type="entry name" value="HTH-TYPE TRANSCRIPTIONAL REGULATORY PROTEIN GABR"/>
    <property type="match status" value="1"/>
</dbReference>
<dbReference type="InterPro" id="IPR051446">
    <property type="entry name" value="HTH_trans_reg/aminotransferase"/>
</dbReference>
<dbReference type="Proteomes" id="UP000273252">
    <property type="component" value="Unassembled WGS sequence"/>
</dbReference>
<keyword evidence="3" id="KW-0805">Transcription regulation</keyword>
<comment type="similarity">
    <text evidence="1">In the C-terminal section; belongs to the class-I pyridoxal-phosphate-dependent aminotransferase family.</text>
</comment>
<dbReference type="CDD" id="cd07377">
    <property type="entry name" value="WHTH_GntR"/>
    <property type="match status" value="1"/>
</dbReference>
<dbReference type="InterPro" id="IPR036388">
    <property type="entry name" value="WH-like_DNA-bd_sf"/>
</dbReference>
<accession>A0A3A6QSM1</accession>
<dbReference type="GO" id="GO:0008483">
    <property type="term" value="F:transaminase activity"/>
    <property type="evidence" value="ECO:0007669"/>
    <property type="project" value="UniProtKB-KW"/>
</dbReference>
<feature type="domain" description="HTH gntR-type" evidence="6">
    <location>
        <begin position="16"/>
        <end position="84"/>
    </location>
</feature>
<dbReference type="GO" id="GO:0030170">
    <property type="term" value="F:pyridoxal phosphate binding"/>
    <property type="evidence" value="ECO:0007669"/>
    <property type="project" value="InterPro"/>
</dbReference>
<dbReference type="InterPro" id="IPR000524">
    <property type="entry name" value="Tscrpt_reg_HTH_GntR"/>
</dbReference>
<dbReference type="SMART" id="SM00345">
    <property type="entry name" value="HTH_GNTR"/>
    <property type="match status" value="1"/>
</dbReference>
<dbReference type="GO" id="GO:0003677">
    <property type="term" value="F:DNA binding"/>
    <property type="evidence" value="ECO:0007669"/>
    <property type="project" value="UniProtKB-KW"/>
</dbReference>
<keyword evidence="2" id="KW-0663">Pyridoxal phosphate</keyword>
<evidence type="ECO:0000313" key="8">
    <source>
        <dbReference type="Proteomes" id="UP000273252"/>
    </source>
</evidence>
<dbReference type="InterPro" id="IPR036390">
    <property type="entry name" value="WH_DNA-bd_sf"/>
</dbReference>
<dbReference type="Gene3D" id="3.40.640.10">
    <property type="entry name" value="Type I PLP-dependent aspartate aminotransferase-like (Major domain)"/>
    <property type="match status" value="1"/>
</dbReference>
<keyword evidence="8" id="KW-1185">Reference proteome</keyword>
<keyword evidence="7" id="KW-0808">Transferase</keyword>
<evidence type="ECO:0000313" key="7">
    <source>
        <dbReference type="EMBL" id="RJX75775.1"/>
    </source>
</evidence>
<protein>
    <submittedName>
        <fullName evidence="7">PLP-dependent aminotransferase family protein</fullName>
    </submittedName>
</protein>
<evidence type="ECO:0000256" key="1">
    <source>
        <dbReference type="ARBA" id="ARBA00005384"/>
    </source>
</evidence>
<dbReference type="SUPFAM" id="SSF53383">
    <property type="entry name" value="PLP-dependent transferases"/>
    <property type="match status" value="1"/>
</dbReference>
<dbReference type="InterPro" id="IPR015421">
    <property type="entry name" value="PyrdxlP-dep_Trfase_major"/>
</dbReference>
<evidence type="ECO:0000256" key="5">
    <source>
        <dbReference type="ARBA" id="ARBA00023163"/>
    </source>
</evidence>
<proteinExistence type="inferred from homology"/>
<dbReference type="PRINTS" id="PR00035">
    <property type="entry name" value="HTHGNTR"/>
</dbReference>
<dbReference type="AlphaFoldDB" id="A0A3A6QSM1"/>
<comment type="caution">
    <text evidence="7">The sequence shown here is derived from an EMBL/GenBank/DDBJ whole genome shotgun (WGS) entry which is preliminary data.</text>
</comment>
<dbReference type="PANTHER" id="PTHR46577:SF1">
    <property type="entry name" value="HTH-TYPE TRANSCRIPTIONAL REGULATORY PROTEIN GABR"/>
    <property type="match status" value="1"/>
</dbReference>
<keyword evidence="5" id="KW-0804">Transcription</keyword>
<gene>
    <name evidence="7" type="ORF">DZ860_01265</name>
</gene>